<keyword evidence="2" id="KW-1133">Transmembrane helix</keyword>
<dbReference type="AlphaFoldDB" id="A0ABD2GM92"/>
<organism evidence="3 4">
    <name type="scientific">Pagothenia borchgrevinki</name>
    <name type="common">Bald rockcod</name>
    <name type="synonym">Trematomus borchgrevinki</name>
    <dbReference type="NCBI Taxonomy" id="8213"/>
    <lineage>
        <taxon>Eukaryota</taxon>
        <taxon>Metazoa</taxon>
        <taxon>Chordata</taxon>
        <taxon>Craniata</taxon>
        <taxon>Vertebrata</taxon>
        <taxon>Euteleostomi</taxon>
        <taxon>Actinopterygii</taxon>
        <taxon>Neopterygii</taxon>
        <taxon>Teleostei</taxon>
        <taxon>Neoteleostei</taxon>
        <taxon>Acanthomorphata</taxon>
        <taxon>Eupercaria</taxon>
        <taxon>Perciformes</taxon>
        <taxon>Notothenioidei</taxon>
        <taxon>Nototheniidae</taxon>
        <taxon>Pagothenia</taxon>
    </lineage>
</organism>
<keyword evidence="2" id="KW-0472">Membrane</keyword>
<dbReference type="Proteomes" id="UP001619887">
    <property type="component" value="Unassembled WGS sequence"/>
</dbReference>
<dbReference type="EMBL" id="JBIYXZ010002077">
    <property type="protein sequence ID" value="KAL3054505.1"/>
    <property type="molecule type" value="Genomic_DNA"/>
</dbReference>
<reference evidence="3 4" key="2">
    <citation type="journal article" date="2024" name="G3 (Bethesda)">
        <title>The genome of the cryopelagic Antarctic bald notothen, Trematomus borchgrevinki.</title>
        <authorList>
            <person name="Rayamajhi N."/>
            <person name="Rivera-Colon A.G."/>
            <person name="Minhas B.F."/>
            <person name="Cheng C.C."/>
            <person name="Catchen J.M."/>
        </authorList>
    </citation>
    <scope>NUCLEOTIDE SEQUENCE [LARGE SCALE GENOMIC DNA]</scope>
    <source>
        <strain evidence="3">AGRC-2024</strain>
    </source>
</reference>
<evidence type="ECO:0000256" key="2">
    <source>
        <dbReference type="SAM" id="Phobius"/>
    </source>
</evidence>
<keyword evidence="4" id="KW-1185">Reference proteome</keyword>
<feature type="region of interest" description="Disordered" evidence="1">
    <location>
        <begin position="1"/>
        <end position="37"/>
    </location>
</feature>
<keyword evidence="2" id="KW-0812">Transmembrane</keyword>
<feature type="transmembrane region" description="Helical" evidence="2">
    <location>
        <begin position="60"/>
        <end position="80"/>
    </location>
</feature>
<protein>
    <submittedName>
        <fullName evidence="3">Uncharacterized protein</fullName>
    </submittedName>
</protein>
<name>A0ABD2GM92_PAGBO</name>
<sequence>MMDGRIGREEEGVSCGRDGRIGREEEGVSCGRDGRIGREEEGVSCGRVLEERMRHGEQQLVILCGASSLGSILLILTISVDKGQPLLLKPRLQGILRKESAEAPKVQTETTLAGWQHHQTSEPSLRPEDAWGKNNLVTM</sequence>
<accession>A0ABD2GM92</accession>
<proteinExistence type="predicted"/>
<evidence type="ECO:0000313" key="3">
    <source>
        <dbReference type="EMBL" id="KAL3054505.1"/>
    </source>
</evidence>
<evidence type="ECO:0000313" key="4">
    <source>
        <dbReference type="Proteomes" id="UP001619887"/>
    </source>
</evidence>
<gene>
    <name evidence="3" type="ORF">OYC64_017444</name>
</gene>
<evidence type="ECO:0000256" key="1">
    <source>
        <dbReference type="SAM" id="MobiDB-lite"/>
    </source>
</evidence>
<feature type="region of interest" description="Disordered" evidence="1">
    <location>
        <begin position="115"/>
        <end position="139"/>
    </location>
</feature>
<reference evidence="3 4" key="1">
    <citation type="journal article" date="2022" name="G3 (Bethesda)">
        <title>Evaluating Illumina-, Nanopore-, and PacBio-based genome assembly strategies with the bald notothen, Trematomus borchgrevinki.</title>
        <authorList>
            <person name="Rayamajhi N."/>
            <person name="Cheng C.C."/>
            <person name="Catchen J.M."/>
        </authorList>
    </citation>
    <scope>NUCLEOTIDE SEQUENCE [LARGE SCALE GENOMIC DNA]</scope>
    <source>
        <strain evidence="3">AGRC-2024</strain>
    </source>
</reference>
<comment type="caution">
    <text evidence="3">The sequence shown here is derived from an EMBL/GenBank/DDBJ whole genome shotgun (WGS) entry which is preliminary data.</text>
</comment>